<evidence type="ECO:0000256" key="8">
    <source>
        <dbReference type="PIRSR" id="PIRSR000477-2"/>
    </source>
</evidence>
<dbReference type="PIRSF" id="PIRSF000477">
    <property type="entry name" value="PurNPase"/>
    <property type="match status" value="1"/>
</dbReference>
<dbReference type="Pfam" id="PF01048">
    <property type="entry name" value="PNP_UDP_1"/>
    <property type="match status" value="1"/>
</dbReference>
<accession>A0A1M5DF58</accession>
<dbReference type="PANTHER" id="PTHR11904:SF9">
    <property type="entry name" value="PURINE NUCLEOSIDE PHOSPHORYLASE-RELATED"/>
    <property type="match status" value="1"/>
</dbReference>
<comment type="similarity">
    <text evidence="3 7">Belongs to the PNP/MTAP phosphorylase family.</text>
</comment>
<dbReference type="NCBIfam" id="TIGR01700">
    <property type="entry name" value="PNPH"/>
    <property type="match status" value="1"/>
</dbReference>
<evidence type="ECO:0000313" key="10">
    <source>
        <dbReference type="EMBL" id="SHF65693.1"/>
    </source>
</evidence>
<evidence type="ECO:0000313" key="11">
    <source>
        <dbReference type="Proteomes" id="UP000184088"/>
    </source>
</evidence>
<dbReference type="Proteomes" id="UP000184088">
    <property type="component" value="Unassembled WGS sequence"/>
</dbReference>
<dbReference type="InterPro" id="IPR035994">
    <property type="entry name" value="Nucleoside_phosphorylase_sf"/>
</dbReference>
<dbReference type="AlphaFoldDB" id="A0A1M5DF58"/>
<feature type="binding site" evidence="8">
    <location>
        <position position="232"/>
    </location>
    <ligand>
        <name>a purine D-ribonucleoside</name>
        <dbReference type="ChEBI" id="CHEBI:142355"/>
    </ligand>
</feature>
<feature type="domain" description="Nucleoside phosphorylase" evidence="9">
    <location>
        <begin position="21"/>
        <end position="267"/>
    </location>
</feature>
<dbReference type="STRING" id="1121256.SAMN02746089_02331"/>
<keyword evidence="11" id="KW-1185">Reference proteome</keyword>
<evidence type="ECO:0000256" key="5">
    <source>
        <dbReference type="ARBA" id="ARBA00022679"/>
    </source>
</evidence>
<feature type="binding site" evidence="8">
    <location>
        <position position="209"/>
    </location>
    <ligand>
        <name>phosphate</name>
        <dbReference type="ChEBI" id="CHEBI:43474"/>
    </ligand>
</feature>
<dbReference type="UniPathway" id="UPA00606"/>
<dbReference type="PANTHER" id="PTHR11904">
    <property type="entry name" value="METHYLTHIOADENOSINE/PURINE NUCLEOSIDE PHOSPHORYLASE"/>
    <property type="match status" value="1"/>
</dbReference>
<dbReference type="Gene3D" id="3.40.50.1580">
    <property type="entry name" value="Nucleoside phosphorylase domain"/>
    <property type="match status" value="1"/>
</dbReference>
<evidence type="ECO:0000256" key="6">
    <source>
        <dbReference type="ARBA" id="ARBA00048556"/>
    </source>
</evidence>
<dbReference type="InterPro" id="IPR011268">
    <property type="entry name" value="Purine_phosphorylase"/>
</dbReference>
<dbReference type="OrthoDB" id="1523230at2"/>
<keyword evidence="4 7" id="KW-0328">Glycosyltransferase</keyword>
<feature type="binding site" evidence="8">
    <location>
        <position position="28"/>
    </location>
    <ligand>
        <name>phosphate</name>
        <dbReference type="ChEBI" id="CHEBI:43474"/>
    </ligand>
</feature>
<dbReference type="RefSeq" id="WP_073345579.1">
    <property type="nucleotide sequence ID" value="NZ_FQVH01000035.1"/>
</dbReference>
<dbReference type="GO" id="GO:0004731">
    <property type="term" value="F:purine-nucleoside phosphorylase activity"/>
    <property type="evidence" value="ECO:0007669"/>
    <property type="project" value="UniProtKB-EC"/>
</dbReference>
<dbReference type="EMBL" id="FQVH01000035">
    <property type="protein sequence ID" value="SHF65693.1"/>
    <property type="molecule type" value="Genomic_DNA"/>
</dbReference>
<feature type="binding site" evidence="8">
    <location>
        <position position="58"/>
    </location>
    <ligand>
        <name>phosphate</name>
        <dbReference type="ChEBI" id="CHEBI:43474"/>
    </ligand>
</feature>
<dbReference type="InterPro" id="IPR000845">
    <property type="entry name" value="Nucleoside_phosphorylase_d"/>
</dbReference>
<organism evidence="10 11">
    <name type="scientific">Caldanaerobius fijiensis DSM 17918</name>
    <dbReference type="NCBI Taxonomy" id="1121256"/>
    <lineage>
        <taxon>Bacteria</taxon>
        <taxon>Bacillati</taxon>
        <taxon>Bacillota</taxon>
        <taxon>Clostridia</taxon>
        <taxon>Thermoanaerobacterales</taxon>
        <taxon>Thermoanaerobacteraceae</taxon>
        <taxon>Caldanaerobius</taxon>
    </lineage>
</organism>
<evidence type="ECO:0000256" key="2">
    <source>
        <dbReference type="ARBA" id="ARBA00005058"/>
    </source>
</evidence>
<evidence type="ECO:0000256" key="1">
    <source>
        <dbReference type="ARBA" id="ARBA00002678"/>
    </source>
</evidence>
<evidence type="ECO:0000256" key="3">
    <source>
        <dbReference type="ARBA" id="ARBA00006751"/>
    </source>
</evidence>
<comment type="pathway">
    <text evidence="2 7">Purine metabolism; purine nucleoside salvage.</text>
</comment>
<feature type="binding site" evidence="8">
    <location>
        <begin position="78"/>
        <end position="80"/>
    </location>
    <ligand>
        <name>phosphate</name>
        <dbReference type="ChEBI" id="CHEBI:43474"/>
    </ligand>
</feature>
<dbReference type="SUPFAM" id="SSF53167">
    <property type="entry name" value="Purine and uridine phosphorylases"/>
    <property type="match status" value="1"/>
</dbReference>
<keyword evidence="5 7" id="KW-0808">Transferase</keyword>
<dbReference type="NCBIfam" id="NF006054">
    <property type="entry name" value="PRK08202.1"/>
    <property type="match status" value="1"/>
</dbReference>
<dbReference type="GO" id="GO:0009116">
    <property type="term" value="P:nucleoside metabolic process"/>
    <property type="evidence" value="ECO:0007669"/>
    <property type="project" value="InterPro"/>
</dbReference>
<proteinExistence type="inferred from homology"/>
<reference evidence="10 11" key="1">
    <citation type="submission" date="2016-11" db="EMBL/GenBank/DDBJ databases">
        <authorList>
            <person name="Jaros S."/>
            <person name="Januszkiewicz K."/>
            <person name="Wedrychowicz H."/>
        </authorList>
    </citation>
    <scope>NUCLEOTIDE SEQUENCE [LARGE SCALE GENOMIC DNA]</scope>
    <source>
        <strain evidence="10 11">DSM 17918</strain>
    </source>
</reference>
<sequence length="282" mass="31095">MIIRYRTAANYIRDRFDLKPKIGLILGSGLDILEKEKDVKCIDYRDIPYFPVSTVKGHAGKLGVYEIEGVPTLVMRGRFHYYEGYSLAEITFPIRIMKLLGIEILIVTNASGGINPSFKPGDIMLIEDHINLMGNNPLIGENEEVFGPRFPDMTQAYDSELLEIAQKAARDLGIDVKKGVYMAVTGPSYETPAEIRAFERLGADAIGMSTVPEVIVARHCGIRVLGISSIANLAAGKGSGKLSHEDVVEGSKKSAKNFERLLTETIKRIGLQCIDDPGQFVY</sequence>
<comment type="function">
    <text evidence="1">The purine nucleoside phosphorylases catalyze the phosphorolytic breakdown of the N-glycosidic bond in the beta-(deoxy)ribonucleoside molecules, with the formation of the corresponding free purine bases and pentose-1-phosphate. Cleaves guanosine, inosine, 2'-deoxyguanosine and 2'-deoxyinosine.</text>
</comment>
<dbReference type="InterPro" id="IPR011270">
    <property type="entry name" value="Pur_Nuc_Pase_Ino/Guo-sp"/>
</dbReference>
<feature type="binding site" evidence="8">
    <location>
        <position position="190"/>
    </location>
    <ligand>
        <name>a purine D-ribonucleoside</name>
        <dbReference type="ChEBI" id="CHEBI:142355"/>
    </ligand>
</feature>
<gene>
    <name evidence="10" type="ORF">SAMN02746089_02331</name>
</gene>
<comment type="catalytic activity">
    <reaction evidence="6">
        <text>a purine 2'-deoxy-D-ribonucleoside + phosphate = a purine nucleobase + 2-deoxy-alpha-D-ribose 1-phosphate</text>
        <dbReference type="Rhea" id="RHEA:36431"/>
        <dbReference type="ChEBI" id="CHEBI:26386"/>
        <dbReference type="ChEBI" id="CHEBI:43474"/>
        <dbReference type="ChEBI" id="CHEBI:57259"/>
        <dbReference type="ChEBI" id="CHEBI:142361"/>
        <dbReference type="EC" id="2.4.2.1"/>
    </reaction>
</comment>
<dbReference type="CDD" id="cd09009">
    <property type="entry name" value="PNP-EcPNPII_like"/>
    <property type="match status" value="1"/>
</dbReference>
<evidence type="ECO:0000256" key="4">
    <source>
        <dbReference type="ARBA" id="ARBA00022676"/>
    </source>
</evidence>
<dbReference type="EC" id="2.4.2.1" evidence="7"/>
<evidence type="ECO:0000259" key="9">
    <source>
        <dbReference type="Pfam" id="PF01048"/>
    </source>
</evidence>
<protein>
    <recommendedName>
        <fullName evidence="7">Purine nucleoside phosphorylase</fullName>
        <ecNumber evidence="7">2.4.2.1</ecNumber>
    </recommendedName>
    <alternativeName>
        <fullName evidence="7">Inosine-guanosine phosphorylase</fullName>
    </alternativeName>
</protein>
<dbReference type="NCBIfam" id="TIGR01697">
    <property type="entry name" value="PNPH-PUNA-XAPA"/>
    <property type="match status" value="1"/>
</dbReference>
<feature type="binding site" evidence="8">
    <location>
        <position position="110"/>
    </location>
    <ligand>
        <name>phosphate</name>
        <dbReference type="ChEBI" id="CHEBI:43474"/>
    </ligand>
</feature>
<evidence type="ECO:0000256" key="7">
    <source>
        <dbReference type="PIRNR" id="PIRNR000477"/>
    </source>
</evidence>
<dbReference type="GO" id="GO:0005737">
    <property type="term" value="C:cytoplasm"/>
    <property type="evidence" value="ECO:0007669"/>
    <property type="project" value="TreeGrafter"/>
</dbReference>
<name>A0A1M5DF58_9THEO</name>